<feature type="coiled-coil region" evidence="1">
    <location>
        <begin position="143"/>
        <end position="176"/>
    </location>
</feature>
<evidence type="ECO:0000256" key="2">
    <source>
        <dbReference type="SAM" id="MobiDB-lite"/>
    </source>
</evidence>
<dbReference type="AlphaFoldDB" id="A0A8H6C3U8"/>
<evidence type="ECO:0000256" key="1">
    <source>
        <dbReference type="SAM" id="Coils"/>
    </source>
</evidence>
<sequence>MSKRHNKTDSVNLGDPLPLTYLPTRRQSPSPSYHRQHQQQSRQPSGSLQQSTSIEPLPPPTTKPITTSLLSRLANNPAPQPLPHVRIPRTSTTKDRIKNKLRQLIHELNELETYEEEQLIIMEQQLNDISNHLIRINTTEGITNMHEQEIDNEKEEQEEEELLNSVKTNISRLRSQNENQQQGIYKLLCTFCYKQKYLILGISILIISFLISSLIVADFKYQYCYYFC</sequence>
<dbReference type="EMBL" id="JABWAD010000014">
    <property type="protein sequence ID" value="KAF6071767.1"/>
    <property type="molecule type" value="Genomic_DNA"/>
</dbReference>
<evidence type="ECO:0000313" key="4">
    <source>
        <dbReference type="EMBL" id="KAF6071767.1"/>
    </source>
</evidence>
<gene>
    <name evidence="4" type="ORF">FOB64_001031</name>
</gene>
<comment type="caution">
    <text evidence="4">The sequence shown here is derived from an EMBL/GenBank/DDBJ whole genome shotgun (WGS) entry which is preliminary data.</text>
</comment>
<proteinExistence type="predicted"/>
<keyword evidence="3" id="KW-0472">Membrane</keyword>
<keyword evidence="3" id="KW-0812">Transmembrane</keyword>
<keyword evidence="1" id="KW-0175">Coiled coil</keyword>
<feature type="transmembrane region" description="Helical" evidence="3">
    <location>
        <begin position="197"/>
        <end position="217"/>
    </location>
</feature>
<organism evidence="4 5">
    <name type="scientific">Candida albicans</name>
    <name type="common">Yeast</name>
    <dbReference type="NCBI Taxonomy" id="5476"/>
    <lineage>
        <taxon>Eukaryota</taxon>
        <taxon>Fungi</taxon>
        <taxon>Dikarya</taxon>
        <taxon>Ascomycota</taxon>
        <taxon>Saccharomycotina</taxon>
        <taxon>Pichiomycetes</taxon>
        <taxon>Debaryomycetaceae</taxon>
        <taxon>Candida/Lodderomyces clade</taxon>
        <taxon>Candida</taxon>
    </lineage>
</organism>
<feature type="compositionally biased region" description="Low complexity" evidence="2">
    <location>
        <begin position="27"/>
        <end position="47"/>
    </location>
</feature>
<accession>A0A8H6C3U8</accession>
<name>A0A8H6C3U8_CANAX</name>
<protein>
    <submittedName>
        <fullName evidence="4">Uncharacterized protein</fullName>
    </submittedName>
</protein>
<feature type="region of interest" description="Disordered" evidence="2">
    <location>
        <begin position="1"/>
        <end position="66"/>
    </location>
</feature>
<evidence type="ECO:0000256" key="3">
    <source>
        <dbReference type="SAM" id="Phobius"/>
    </source>
</evidence>
<keyword evidence="3" id="KW-1133">Transmembrane helix</keyword>
<dbReference type="Proteomes" id="UP000536275">
    <property type="component" value="Unassembled WGS sequence"/>
</dbReference>
<evidence type="ECO:0000313" key="5">
    <source>
        <dbReference type="Proteomes" id="UP000536275"/>
    </source>
</evidence>
<reference evidence="4 5" key="1">
    <citation type="submission" date="2020-03" db="EMBL/GenBank/DDBJ databases">
        <title>FDA dAtabase for Regulatory Grade micrObial Sequences (FDA-ARGOS): Supporting development and validation of Infectious Disease Dx tests.</title>
        <authorList>
            <person name="Campos J."/>
            <person name="Goldberg B."/>
            <person name="Tallon L."/>
            <person name="Sadzewicz L."/>
            <person name="Vavikolanu K."/>
            <person name="Mehta A."/>
            <person name="Aluvathingal J."/>
            <person name="Nadendla S."/>
            <person name="Nandy P."/>
            <person name="Geyer C."/>
            <person name="Yan Y."/>
            <person name="Sichtig H."/>
        </authorList>
    </citation>
    <scope>NUCLEOTIDE SEQUENCE [LARGE SCALE GENOMIC DNA]</scope>
    <source>
        <strain evidence="4 5">FDAARGOS_656</strain>
    </source>
</reference>